<dbReference type="SUPFAM" id="SSF143113">
    <property type="entry name" value="NAP-like"/>
    <property type="match status" value="1"/>
</dbReference>
<name>A0A2K1R1B6_9PEZI</name>
<proteinExistence type="inferred from homology"/>
<protein>
    <recommendedName>
        <fullName evidence="6">Nucleosome assembly protein</fullName>
    </recommendedName>
</protein>
<dbReference type="Proteomes" id="UP000243797">
    <property type="component" value="Unassembled WGS sequence"/>
</dbReference>
<dbReference type="PANTHER" id="PTHR11875">
    <property type="entry name" value="TESTIS-SPECIFIC Y-ENCODED PROTEIN"/>
    <property type="match status" value="1"/>
</dbReference>
<evidence type="ECO:0000313" key="4">
    <source>
        <dbReference type="EMBL" id="PNS21089.1"/>
    </source>
</evidence>
<dbReference type="InParanoid" id="A0A2K1R1B6"/>
<organism evidence="4 5">
    <name type="scientific">Sphaceloma murrayae</name>
    <dbReference type="NCBI Taxonomy" id="2082308"/>
    <lineage>
        <taxon>Eukaryota</taxon>
        <taxon>Fungi</taxon>
        <taxon>Dikarya</taxon>
        <taxon>Ascomycota</taxon>
        <taxon>Pezizomycotina</taxon>
        <taxon>Dothideomycetes</taxon>
        <taxon>Dothideomycetidae</taxon>
        <taxon>Myriangiales</taxon>
        <taxon>Elsinoaceae</taxon>
        <taxon>Sphaceloma</taxon>
    </lineage>
</organism>
<dbReference type="STRING" id="2082308.A0A2K1R1B6"/>
<reference evidence="4 5" key="1">
    <citation type="submission" date="2017-06" db="EMBL/GenBank/DDBJ databases">
        <title>Draft genome sequence of a variant of Elsinoe murrayae.</title>
        <authorList>
            <person name="Cheng Q."/>
        </authorList>
    </citation>
    <scope>NUCLEOTIDE SEQUENCE [LARGE SCALE GENOMIC DNA]</scope>
    <source>
        <strain evidence="4 5">CQ-2017a</strain>
    </source>
</reference>
<dbReference type="EMBL" id="NKHZ01000012">
    <property type="protein sequence ID" value="PNS21089.1"/>
    <property type="molecule type" value="Genomic_DNA"/>
</dbReference>
<dbReference type="Gene3D" id="3.30.1120.90">
    <property type="entry name" value="Nucleosome assembly protein"/>
    <property type="match status" value="1"/>
</dbReference>
<dbReference type="OrthoDB" id="19419at2759"/>
<feature type="region of interest" description="Disordered" evidence="3">
    <location>
        <begin position="231"/>
        <end position="261"/>
    </location>
</feature>
<keyword evidence="5" id="KW-1185">Reference proteome</keyword>
<comment type="similarity">
    <text evidence="1 2">Belongs to the nucleosome assembly protein (NAP) family.</text>
</comment>
<feature type="compositionally biased region" description="Acidic residues" evidence="3">
    <location>
        <begin position="292"/>
        <end position="314"/>
    </location>
</feature>
<gene>
    <name evidence="4" type="ORF">CAC42_3427</name>
</gene>
<evidence type="ECO:0000256" key="3">
    <source>
        <dbReference type="SAM" id="MobiDB-lite"/>
    </source>
</evidence>
<dbReference type="Pfam" id="PF00956">
    <property type="entry name" value="NAP"/>
    <property type="match status" value="1"/>
</dbReference>
<accession>A0A2K1R1B6</accession>
<dbReference type="InterPro" id="IPR002164">
    <property type="entry name" value="NAP_family"/>
</dbReference>
<dbReference type="FunCoup" id="A0A2K1R1B6">
    <property type="interactions" value="557"/>
</dbReference>
<evidence type="ECO:0000256" key="2">
    <source>
        <dbReference type="RuleBase" id="RU003876"/>
    </source>
</evidence>
<dbReference type="InterPro" id="IPR037231">
    <property type="entry name" value="NAP-like_sf"/>
</dbReference>
<evidence type="ECO:0000313" key="5">
    <source>
        <dbReference type="Proteomes" id="UP000243797"/>
    </source>
</evidence>
<comment type="caution">
    <text evidence="4">The sequence shown here is derived from an EMBL/GenBank/DDBJ whole genome shotgun (WGS) entry which is preliminary data.</text>
</comment>
<sequence>MAFDNAEEVAPVTYEELAEIEREFDDLDTEIIRKQYHLSKDAYARRKAVLSKIPKFWPLVLEAAPPEIDRYIQPTDSEIFAECLTGIEVDRFELAGDTSRDTGGTAGDPRSISIAFEFSENQWFTDKALVKQFWWRRASDGWAGLVSEPVRVHWKKGKDPTKGLMEGAVKLWEARQSAGDMRKRDIPEFDAMAKITETWNGDNTSFFTWFAFVSSRRWVSAEESAAAVKAEAHRRNGVKEDSDKPQDELPEEDQLEGQVEAHEDGDGLATVIAEDLWPGAIRYFTQAQENAELSDDSFEEDDDDDDTGDEEDQPEDTHVNIRQLIAGDGIQDDSHGDQPPRKKKRV</sequence>
<feature type="compositionally biased region" description="Basic and acidic residues" evidence="3">
    <location>
        <begin position="231"/>
        <end position="247"/>
    </location>
</feature>
<dbReference type="GO" id="GO:0006334">
    <property type="term" value="P:nucleosome assembly"/>
    <property type="evidence" value="ECO:0007669"/>
    <property type="project" value="InterPro"/>
</dbReference>
<dbReference type="GO" id="GO:0005634">
    <property type="term" value="C:nucleus"/>
    <property type="evidence" value="ECO:0007669"/>
    <property type="project" value="InterPro"/>
</dbReference>
<feature type="region of interest" description="Disordered" evidence="3">
    <location>
        <begin position="289"/>
        <end position="346"/>
    </location>
</feature>
<dbReference type="AlphaFoldDB" id="A0A2K1R1B6"/>
<evidence type="ECO:0000256" key="1">
    <source>
        <dbReference type="ARBA" id="ARBA00009947"/>
    </source>
</evidence>
<evidence type="ECO:0008006" key="6">
    <source>
        <dbReference type="Google" id="ProtNLM"/>
    </source>
</evidence>